<comment type="similarity">
    <text evidence="3">Belongs to the 1-acyl-sn-glycerol-3-phosphate acyltransferase family.</text>
</comment>
<keyword evidence="7 15" id="KW-1133">Transmembrane helix</keyword>
<evidence type="ECO:0000256" key="1">
    <source>
        <dbReference type="ARBA" id="ARBA00004370"/>
    </source>
</evidence>
<evidence type="ECO:0000256" key="6">
    <source>
        <dbReference type="ARBA" id="ARBA00022692"/>
    </source>
</evidence>
<evidence type="ECO:0000256" key="8">
    <source>
        <dbReference type="ARBA" id="ARBA00023098"/>
    </source>
</evidence>
<dbReference type="GO" id="GO:0016020">
    <property type="term" value="C:membrane"/>
    <property type="evidence" value="ECO:0007669"/>
    <property type="project" value="UniProtKB-SubCell"/>
</dbReference>
<dbReference type="Pfam" id="PF01553">
    <property type="entry name" value="Acyltransferase"/>
    <property type="match status" value="2"/>
</dbReference>
<dbReference type="CDD" id="cd07991">
    <property type="entry name" value="LPLAT_LPCAT1-like"/>
    <property type="match status" value="2"/>
</dbReference>
<dbReference type="VEuPathDB" id="VectorBase:ADIR000867"/>
<dbReference type="PANTHER" id="PTHR23063:SF52">
    <property type="entry name" value="LYSOPHOSPHATIDYLCHOLINE ACYLTRANSFERASE"/>
    <property type="match status" value="1"/>
</dbReference>
<dbReference type="InterPro" id="IPR011992">
    <property type="entry name" value="EF-hand-dom_pair"/>
</dbReference>
<evidence type="ECO:0000256" key="11">
    <source>
        <dbReference type="ARBA" id="ARBA00023264"/>
    </source>
</evidence>
<keyword evidence="11" id="KW-1208">Phospholipid metabolism</keyword>
<sequence length="1096" mass="123835">MAAMKAVEEPRMEGAAAAAAAAAERVPQLPTTERSGEHGATGRSHTEPTYTTATDHQPDEIHYVNPFVHKLVWDDPIDKAKTALLTVILLPFRVVLILVCLVVAWALANIGLYGLSKEDLRTKPLAGWRRQLRQLTALVMRTLFLFGSFNYIRYKGVRASPKEAPVICVAPHTAFYDSVCVVLFGPSAVVAKYETASLPFFGSRRLKWLLGEFATLAYTCAGLGITIRGQQASRTEAPVLVVSPHSSFLDAVIIYVTGLSSPLVRNADRNLGKLIDYAQPIYVCREDPHSRQTTIREIIQRANSKEDWPQILIFPEGTCTNRTSLIKFKPGAFYPGVPIQPVLMRYPNRVDTVTWTWEGPNAIQLLWRTLTQFHTFCEIEFMPVYYPSAAEKANPKLYADNVRMLMANALKIPISDYTFDDCKLMTFVKNVQMPHAAAIADIEKLRETLKMDVTNPECEVVTRRREFNDANSLLTFDQFADQLQIDAEEEAAQNLFYKFVTTPAGRQYDVIDFREYLLLALFLITLYKPKLTFVESLFQLYGVDGRVNRDQLYDTLKHLVRVTRKDVNGMFLLADLNNVGTIDFTIKNKRSAEMDFQRSTTVASTVTRIPEDEYVNPFVLKLDLDDAWERRKTYLMTLLVLPVRALLMGLCLLVAWAFASIGLYGLTEKERRSIPISGWRREMRELTALAMRALYFCGSFHRIRVSGVCASPREAPIVVVGPHYSLFDSIVVAYCGPSTVVAKSKAADLPLIGKIIDITQPIYVCREDPNSRHVTRHLIIERVISKEDWPQILIFPEGTCSNGRAVVQFKPGAFGPGLPVQPVAIRYPNPTNTVSWTWQGPGVPTLLWRTLTSLHTGLEIHFLPVYYPNEQERSDAKLYALNVRNYIAQALGIPGTEHGYNDCKLMNYMIAIGMPYFAWSHDIGKMRRWLGLADGTVERRLLDQYAPFTEENAHIGLEEFAHRLGVSVEDDSTRILFKIFNKDNDSAGTIDFREYLLLALFLSTQGEPNFHLFKLLFTLYGAERDLIAREGLWRAVRHLSSITPDQCDQLFVKADTTNRGLISLEQFEASINCHPVLIELQELNEPKPYAAPTNTS</sequence>
<evidence type="ECO:0000256" key="4">
    <source>
        <dbReference type="ARBA" id="ARBA00022516"/>
    </source>
</evidence>
<dbReference type="InterPro" id="IPR045252">
    <property type="entry name" value="LPCAT1-like"/>
</dbReference>
<dbReference type="PANTHER" id="PTHR23063">
    <property type="entry name" value="PHOSPHOLIPID ACYLTRANSFERASE"/>
    <property type="match status" value="1"/>
</dbReference>
<evidence type="ECO:0000256" key="10">
    <source>
        <dbReference type="ARBA" id="ARBA00023209"/>
    </source>
</evidence>
<keyword evidence="6 15" id="KW-0812">Transmembrane</keyword>
<evidence type="ECO:0000313" key="18">
    <source>
        <dbReference type="Proteomes" id="UP000075884"/>
    </source>
</evidence>
<feature type="domain" description="Phospholipid/glycerol acyltransferase" evidence="16">
    <location>
        <begin position="239"/>
        <end position="347"/>
    </location>
</feature>
<dbReference type="STRING" id="7168.A0A182MZR2"/>
<dbReference type="SMART" id="SM00563">
    <property type="entry name" value="PlsC"/>
    <property type="match status" value="2"/>
</dbReference>
<dbReference type="GO" id="GO:0008374">
    <property type="term" value="F:O-acyltransferase activity"/>
    <property type="evidence" value="ECO:0007669"/>
    <property type="project" value="InterPro"/>
</dbReference>
<comment type="subcellular location">
    <subcellularLocation>
        <location evidence="1">Membrane</location>
    </subcellularLocation>
</comment>
<evidence type="ECO:0000313" key="17">
    <source>
        <dbReference type="EnsemblMetazoa" id="ADIR000867-PA"/>
    </source>
</evidence>
<dbReference type="GO" id="GO:0008654">
    <property type="term" value="P:phospholipid biosynthetic process"/>
    <property type="evidence" value="ECO:0007669"/>
    <property type="project" value="UniProtKB-KW"/>
</dbReference>
<evidence type="ECO:0000259" key="16">
    <source>
        <dbReference type="SMART" id="SM00563"/>
    </source>
</evidence>
<evidence type="ECO:0000256" key="5">
    <source>
        <dbReference type="ARBA" id="ARBA00022679"/>
    </source>
</evidence>
<dbReference type="SUPFAM" id="SSF47473">
    <property type="entry name" value="EF-hand"/>
    <property type="match status" value="2"/>
</dbReference>
<evidence type="ECO:0000256" key="2">
    <source>
        <dbReference type="ARBA" id="ARBA00005074"/>
    </source>
</evidence>
<comment type="pathway">
    <text evidence="13">Phospholipid metabolism.</text>
</comment>
<keyword evidence="8" id="KW-0443">Lipid metabolism</keyword>
<keyword evidence="12" id="KW-0012">Acyltransferase</keyword>
<dbReference type="Proteomes" id="UP000075884">
    <property type="component" value="Unassembled WGS sequence"/>
</dbReference>
<feature type="region of interest" description="Disordered" evidence="14">
    <location>
        <begin position="23"/>
        <end position="55"/>
    </location>
</feature>
<dbReference type="UniPathway" id="UPA00085"/>
<evidence type="ECO:0000256" key="13">
    <source>
        <dbReference type="ARBA" id="ARBA00025707"/>
    </source>
</evidence>
<reference evidence="17" key="2">
    <citation type="submission" date="2020-05" db="UniProtKB">
        <authorList>
            <consortium name="EnsemblMetazoa"/>
        </authorList>
    </citation>
    <scope>IDENTIFICATION</scope>
    <source>
        <strain evidence="17">WRAIR2</strain>
    </source>
</reference>
<organism evidence="17 18">
    <name type="scientific">Anopheles dirus</name>
    <dbReference type="NCBI Taxonomy" id="7168"/>
    <lineage>
        <taxon>Eukaryota</taxon>
        <taxon>Metazoa</taxon>
        <taxon>Ecdysozoa</taxon>
        <taxon>Arthropoda</taxon>
        <taxon>Hexapoda</taxon>
        <taxon>Insecta</taxon>
        <taxon>Pterygota</taxon>
        <taxon>Neoptera</taxon>
        <taxon>Endopterygota</taxon>
        <taxon>Diptera</taxon>
        <taxon>Nematocera</taxon>
        <taxon>Culicoidea</taxon>
        <taxon>Culicidae</taxon>
        <taxon>Anophelinae</taxon>
        <taxon>Anopheles</taxon>
    </lineage>
</organism>
<protein>
    <recommendedName>
        <fullName evidence="16">Phospholipid/glycerol acyltransferase domain-containing protein</fullName>
    </recommendedName>
</protein>
<dbReference type="SUPFAM" id="SSF69593">
    <property type="entry name" value="Glycerol-3-phosphate (1)-acyltransferase"/>
    <property type="match status" value="2"/>
</dbReference>
<name>A0A182MZR2_9DIPT</name>
<accession>A0A182MZR2</accession>
<evidence type="ECO:0000256" key="7">
    <source>
        <dbReference type="ARBA" id="ARBA00022989"/>
    </source>
</evidence>
<feature type="domain" description="Phospholipid/glycerol acyltransferase" evidence="16">
    <location>
        <begin position="717"/>
        <end position="828"/>
    </location>
</feature>
<keyword evidence="5" id="KW-0808">Transferase</keyword>
<dbReference type="AlphaFoldDB" id="A0A182MZR2"/>
<evidence type="ECO:0000256" key="14">
    <source>
        <dbReference type="SAM" id="MobiDB-lite"/>
    </source>
</evidence>
<feature type="transmembrane region" description="Helical" evidence="15">
    <location>
        <begin position="135"/>
        <end position="152"/>
    </location>
</feature>
<dbReference type="EnsemblMetazoa" id="ADIR000867-RA">
    <property type="protein sequence ID" value="ADIR000867-PA"/>
    <property type="gene ID" value="ADIR000867"/>
</dbReference>
<feature type="transmembrane region" description="Helical" evidence="15">
    <location>
        <begin position="645"/>
        <end position="666"/>
    </location>
</feature>
<dbReference type="GO" id="GO:0042171">
    <property type="term" value="F:lysophosphatidic acid acyltransferase activity"/>
    <property type="evidence" value="ECO:0007669"/>
    <property type="project" value="TreeGrafter"/>
</dbReference>
<evidence type="ECO:0000256" key="3">
    <source>
        <dbReference type="ARBA" id="ARBA00008655"/>
    </source>
</evidence>
<evidence type="ECO:0000256" key="15">
    <source>
        <dbReference type="SAM" id="Phobius"/>
    </source>
</evidence>
<feature type="transmembrane region" description="Helical" evidence="15">
    <location>
        <begin position="94"/>
        <end position="115"/>
    </location>
</feature>
<keyword evidence="9 15" id="KW-0472">Membrane</keyword>
<proteinExistence type="inferred from homology"/>
<keyword evidence="18" id="KW-1185">Reference proteome</keyword>
<keyword evidence="4" id="KW-0444">Lipid biosynthesis</keyword>
<comment type="pathway">
    <text evidence="2">Lipid metabolism; phospholipid metabolism.</text>
</comment>
<reference evidence="18" key="1">
    <citation type="submission" date="2013-03" db="EMBL/GenBank/DDBJ databases">
        <title>The Genome Sequence of Anopheles dirus WRAIR2.</title>
        <authorList>
            <consortium name="The Broad Institute Genomics Platform"/>
            <person name="Neafsey D.E."/>
            <person name="Walton C."/>
            <person name="Walker B."/>
            <person name="Young S.K."/>
            <person name="Zeng Q."/>
            <person name="Gargeya S."/>
            <person name="Fitzgerald M."/>
            <person name="Haas B."/>
            <person name="Abouelleil A."/>
            <person name="Allen A.W."/>
            <person name="Alvarado L."/>
            <person name="Arachchi H.M."/>
            <person name="Berlin A.M."/>
            <person name="Chapman S.B."/>
            <person name="Gainer-Dewar J."/>
            <person name="Goldberg J."/>
            <person name="Griggs A."/>
            <person name="Gujja S."/>
            <person name="Hansen M."/>
            <person name="Howarth C."/>
            <person name="Imamovic A."/>
            <person name="Ireland A."/>
            <person name="Larimer J."/>
            <person name="McCowan C."/>
            <person name="Murphy C."/>
            <person name="Pearson M."/>
            <person name="Poon T.W."/>
            <person name="Priest M."/>
            <person name="Roberts A."/>
            <person name="Saif S."/>
            <person name="Shea T."/>
            <person name="Sisk P."/>
            <person name="Sykes S."/>
            <person name="Wortman J."/>
            <person name="Nusbaum C."/>
            <person name="Birren B."/>
        </authorList>
    </citation>
    <scope>NUCLEOTIDE SEQUENCE [LARGE SCALE GENOMIC DNA]</scope>
    <source>
        <strain evidence="18">WRAIR2</strain>
    </source>
</reference>
<evidence type="ECO:0000256" key="12">
    <source>
        <dbReference type="ARBA" id="ARBA00023315"/>
    </source>
</evidence>
<evidence type="ECO:0000256" key="9">
    <source>
        <dbReference type="ARBA" id="ARBA00023136"/>
    </source>
</evidence>
<dbReference type="Gene3D" id="1.10.238.10">
    <property type="entry name" value="EF-hand"/>
    <property type="match status" value="2"/>
</dbReference>
<dbReference type="GO" id="GO:0005783">
    <property type="term" value="C:endoplasmic reticulum"/>
    <property type="evidence" value="ECO:0007669"/>
    <property type="project" value="TreeGrafter"/>
</dbReference>
<keyword evidence="10" id="KW-0594">Phospholipid biosynthesis</keyword>
<dbReference type="InterPro" id="IPR002123">
    <property type="entry name" value="Plipid/glycerol_acylTrfase"/>
</dbReference>